<dbReference type="CDD" id="cd00022">
    <property type="entry name" value="BIR"/>
    <property type="match status" value="2"/>
</dbReference>
<dbReference type="PANTHER" id="PTHR46771:SF5">
    <property type="entry name" value="DETERIN"/>
    <property type="match status" value="1"/>
</dbReference>
<feature type="region of interest" description="Disordered" evidence="3">
    <location>
        <begin position="1"/>
        <end position="40"/>
    </location>
</feature>
<dbReference type="InterPro" id="IPR051190">
    <property type="entry name" value="Baculoviral_IAP"/>
</dbReference>
<dbReference type="EMBL" id="JAVHJO010000009">
    <property type="protein sequence ID" value="KAK6537716.1"/>
    <property type="molecule type" value="Genomic_DNA"/>
</dbReference>
<evidence type="ECO:0000256" key="1">
    <source>
        <dbReference type="ARBA" id="ARBA00022723"/>
    </source>
</evidence>
<name>A0AAV9X7T6_9PEZI</name>
<feature type="region of interest" description="Disordered" evidence="3">
    <location>
        <begin position="727"/>
        <end position="750"/>
    </location>
</feature>
<feature type="compositionally biased region" description="Polar residues" evidence="3">
    <location>
        <begin position="884"/>
        <end position="895"/>
    </location>
</feature>
<dbReference type="Proteomes" id="UP001365542">
    <property type="component" value="Unassembled WGS sequence"/>
</dbReference>
<evidence type="ECO:0000313" key="5">
    <source>
        <dbReference type="Proteomes" id="UP001365542"/>
    </source>
</evidence>
<dbReference type="SMART" id="SM00238">
    <property type="entry name" value="BIR"/>
    <property type="match status" value="2"/>
</dbReference>
<feature type="compositionally biased region" description="Basic residues" evidence="3">
    <location>
        <begin position="273"/>
        <end position="292"/>
    </location>
</feature>
<feature type="region of interest" description="Disordered" evidence="3">
    <location>
        <begin position="521"/>
        <end position="545"/>
    </location>
</feature>
<accession>A0AAV9X7T6</accession>
<dbReference type="InterPro" id="IPR001370">
    <property type="entry name" value="BIR_rpt"/>
</dbReference>
<evidence type="ECO:0000256" key="2">
    <source>
        <dbReference type="ARBA" id="ARBA00022833"/>
    </source>
</evidence>
<feature type="region of interest" description="Disordered" evidence="3">
    <location>
        <begin position="254"/>
        <end position="346"/>
    </location>
</feature>
<feature type="region of interest" description="Disordered" evidence="3">
    <location>
        <begin position="879"/>
        <end position="902"/>
    </location>
</feature>
<comment type="caution">
    <text evidence="4">The sequence shown here is derived from an EMBL/GenBank/DDBJ whole genome shotgun (WGS) entry which is preliminary data.</text>
</comment>
<dbReference type="GO" id="GO:0046872">
    <property type="term" value="F:metal ion binding"/>
    <property type="evidence" value="ECO:0007669"/>
    <property type="project" value="UniProtKB-KW"/>
</dbReference>
<keyword evidence="1" id="KW-0479">Metal-binding</keyword>
<dbReference type="PANTHER" id="PTHR46771">
    <property type="entry name" value="DETERIN"/>
    <property type="match status" value="1"/>
</dbReference>
<dbReference type="SUPFAM" id="SSF57924">
    <property type="entry name" value="Inhibitor of apoptosis (IAP) repeat"/>
    <property type="match status" value="2"/>
</dbReference>
<dbReference type="Pfam" id="PF00653">
    <property type="entry name" value="BIR"/>
    <property type="match status" value="2"/>
</dbReference>
<feature type="compositionally biased region" description="Polar residues" evidence="3">
    <location>
        <begin position="475"/>
        <end position="490"/>
    </location>
</feature>
<protein>
    <submittedName>
        <fullName evidence="4">Uncharacterized protein</fullName>
    </submittedName>
</protein>
<evidence type="ECO:0000256" key="3">
    <source>
        <dbReference type="SAM" id="MobiDB-lite"/>
    </source>
</evidence>
<keyword evidence="5" id="KW-1185">Reference proteome</keyword>
<gene>
    <name evidence="4" type="ORF">TWF694_011884</name>
</gene>
<keyword evidence="2" id="KW-0862">Zinc</keyword>
<dbReference type="Gene3D" id="1.10.1170.10">
    <property type="entry name" value="Inhibitor Of Apoptosis Protein (2mihbC-IAP-1), Chain A"/>
    <property type="match status" value="2"/>
</dbReference>
<sequence length="1013" mass="111540">MTRRLSTRHQQNAKKLPEASKTKVAPPREDEESTIGVNTSTRPVALVGVKAFYTQEQRVKSFALSNARKRQSNSKKSKAQKWSWPTDHPAPELMARAGFYFKPALGDEDNVACFICQKNMSEWDQDDDPAEQHLRHNSSCGWALTMCRDLVLNGEIVCDPLGDEMCEARRMTFDDWWPHEGKEGWKPNIQSMVAAGFVFRPQKDGDDTVYCPYCKLSIDEWEQGDDPREAHKTLGSGNCLFLQYFPHQNSEEINQKSDVAPPELKGGKERTSKSRTSRARKPVANSLRKKQTSKPEKQAGSGELSNVVFETDEISDGVKPKKLTRGKKRQSSLMEDGGKRPLFPKDEMTLSDFEPQQINGTEHASQYQHSTKRRITRASMAKAQLRTDLARSSNHIASAVSKDESGLSDVRTLTVEHDNKGSTTLSWSTSIQLPKHNISDSREDFIEIGNNEVDQPLEKDLIRESALGCSDKTDTYPNSETMPNELDLQNTPLPEVEPIIQIVSLIELTTPLEDQHYEELGSPKRELPRAMPLPETSKNDNTGLREHTKSIGTANCLEQHTSDCTETINPKNKATVHQAGVDPIVLGGIPQKQPECLGVYIRDDALTTDIVSQSSPPEKSGYQSELPVQLAAILPPVSNSQDKDMKRKSDVVGDSELDCRGSKKRKMIRMAKSQGILPISKPNRHSASARVGDPSMCDTAVLTDNIFGKTIASGSLIATISSPMHGMPLATSTKTKPDEIEDQESYGSRRVRAGVASEKEFLGSIESAKAEGPSNETIGPVMSRILPQADNIDAIQNNDNRSQEVVSLTESSSGKPLPPPIDVNPSIPGSPSDFASQDSILNTQFSTSASQTTIVTSFHGSNKGVSFSDRAEEQFLIQPDPPSTLIQDPSVSVSPRDSRTPLSVVAKPQNGALALLTPRDKALGISFAPVHSSKPWKSSDLEPCIDGIKENMAMHSLTQGLSPSDRKLTVSGWVMEISKKAEKNLLLKSELLVRFFEDEAERAVAAIEAIETE</sequence>
<proteinExistence type="predicted"/>
<feature type="region of interest" description="Disordered" evidence="3">
    <location>
        <begin position="64"/>
        <end position="87"/>
    </location>
</feature>
<feature type="compositionally biased region" description="Basic residues" evidence="3">
    <location>
        <begin position="67"/>
        <end position="79"/>
    </location>
</feature>
<reference evidence="4 5" key="1">
    <citation type="submission" date="2019-10" db="EMBL/GenBank/DDBJ databases">
        <authorList>
            <person name="Palmer J.M."/>
        </authorList>
    </citation>
    <scope>NUCLEOTIDE SEQUENCE [LARGE SCALE GENOMIC DNA]</scope>
    <source>
        <strain evidence="4 5">TWF694</strain>
    </source>
</reference>
<dbReference type="AlphaFoldDB" id="A0AAV9X7T6"/>
<dbReference type="PROSITE" id="PS50143">
    <property type="entry name" value="BIR_REPEAT_2"/>
    <property type="match status" value="2"/>
</dbReference>
<evidence type="ECO:0000313" key="4">
    <source>
        <dbReference type="EMBL" id="KAK6537716.1"/>
    </source>
</evidence>
<organism evidence="4 5">
    <name type="scientific">Orbilia ellipsospora</name>
    <dbReference type="NCBI Taxonomy" id="2528407"/>
    <lineage>
        <taxon>Eukaryota</taxon>
        <taxon>Fungi</taxon>
        <taxon>Dikarya</taxon>
        <taxon>Ascomycota</taxon>
        <taxon>Pezizomycotina</taxon>
        <taxon>Orbiliomycetes</taxon>
        <taxon>Orbiliales</taxon>
        <taxon>Orbiliaceae</taxon>
        <taxon>Orbilia</taxon>
    </lineage>
</organism>
<feature type="region of interest" description="Disordered" evidence="3">
    <location>
        <begin position="469"/>
        <end position="490"/>
    </location>
</feature>
<feature type="compositionally biased region" description="Basic residues" evidence="3">
    <location>
        <begin position="320"/>
        <end position="330"/>
    </location>
</feature>
<feature type="compositionally biased region" description="Basic and acidic residues" evidence="3">
    <location>
        <begin position="336"/>
        <end position="346"/>
    </location>
</feature>